<proteinExistence type="predicted"/>
<evidence type="ECO:0000313" key="2">
    <source>
        <dbReference type="EMBL" id="ALF55616.1"/>
    </source>
</evidence>
<organism evidence="2 3">
    <name type="scientific">Nostoc piscinale CENA21</name>
    <dbReference type="NCBI Taxonomy" id="224013"/>
    <lineage>
        <taxon>Bacteria</taxon>
        <taxon>Bacillati</taxon>
        <taxon>Cyanobacteriota</taxon>
        <taxon>Cyanophyceae</taxon>
        <taxon>Nostocales</taxon>
        <taxon>Nostocaceae</taxon>
        <taxon>Nostoc</taxon>
    </lineage>
</organism>
<dbReference type="InterPro" id="IPR006531">
    <property type="entry name" value="Gp5/Vgr_OB"/>
</dbReference>
<keyword evidence="3" id="KW-1185">Reference proteome</keyword>
<feature type="domain" description="Gp5/Type VI secretion system Vgr protein OB-fold" evidence="1">
    <location>
        <begin position="29"/>
        <end position="93"/>
    </location>
</feature>
<sequence length="245" mass="26120">MSIFEILARSERANQFAIDQQGRSPYPTLGIVVENNDPEGRRRIKVALPSNPQVQSDWIRRLTPFPQFDPPLPEIGQTVLVFYADGLETNGYYLQLVNDTNPALAKDSALNDHATAVNGTRTTTIGGDDTTTVSGSSTLQASEDISNECDGDFSVDAGQDILMEGLRDLKLIASRYLRIQVSPSNYIELSFDGTNRVGGAWTINLSGSSINFINASSSAITINGKAVAVVGAAVSGGGTVVTSGY</sequence>
<dbReference type="KEGG" id="npz:ACX27_26685"/>
<reference evidence="2 3" key="2">
    <citation type="journal article" date="2016" name="Genome Announc.">
        <title>Draft Genome Sequence of the N2-Fixing Cyanobacterium Nostoc piscinale CENA21, Isolated from the Brazilian Amazon Floodplain.</title>
        <authorList>
            <person name="Leao T."/>
            <person name="Guimaraes P.I."/>
            <person name="de Melo A.G."/>
            <person name="Ramos R.T."/>
            <person name="Leao P.N."/>
            <person name="Silva A."/>
            <person name="Fiore M.F."/>
            <person name="Schneider M.P."/>
        </authorList>
    </citation>
    <scope>NUCLEOTIDE SEQUENCE [LARGE SCALE GENOMIC DNA]</scope>
    <source>
        <strain evidence="2 3">CENA21</strain>
    </source>
</reference>
<protein>
    <recommendedName>
        <fullName evidence="1">Gp5/Type VI secretion system Vgr protein OB-fold domain-containing protein</fullName>
    </recommendedName>
</protein>
<reference evidence="3" key="1">
    <citation type="submission" date="2015-07" db="EMBL/GenBank/DDBJ databases">
        <title>Genome Of Nitrogen-Fixing Cyanobacterium Nostoc piscinale CENA21 From Solimoes/Amazon River Floodplain Sediments And Comparative Genomics To Uncover Biosynthetic Natural Products Potential.</title>
        <authorList>
            <person name="Leao T.F."/>
            <person name="Leao P.N."/>
            <person name="Guimaraes P.I."/>
            <person name="de Melo A.G.C."/>
            <person name="Ramos R.T.J."/>
            <person name="Silva A."/>
            <person name="Fiore M.F."/>
            <person name="Schneider M.P.C."/>
        </authorList>
    </citation>
    <scope>NUCLEOTIDE SEQUENCE [LARGE SCALE GENOMIC DNA]</scope>
    <source>
        <strain evidence="3">CENA21</strain>
    </source>
</reference>
<dbReference type="RefSeq" id="WP_062296942.1">
    <property type="nucleotide sequence ID" value="NZ_CP012036.1"/>
</dbReference>
<dbReference type="Proteomes" id="UP000062645">
    <property type="component" value="Chromosome"/>
</dbReference>
<accession>A0A0M4T7Z4</accession>
<gene>
    <name evidence="2" type="ORF">ACX27_26685</name>
</gene>
<dbReference type="SUPFAM" id="SSF69349">
    <property type="entry name" value="Phage fibre proteins"/>
    <property type="match status" value="1"/>
</dbReference>
<name>A0A0M4T7Z4_9NOSO</name>
<dbReference type="PATRIC" id="fig|224013.5.peg.6393"/>
<dbReference type="AlphaFoldDB" id="A0A0M4T7Z4"/>
<dbReference type="OrthoDB" id="486771at2"/>
<dbReference type="Pfam" id="PF04717">
    <property type="entry name" value="Phage_base_V"/>
    <property type="match status" value="1"/>
</dbReference>
<evidence type="ECO:0000313" key="3">
    <source>
        <dbReference type="Proteomes" id="UP000062645"/>
    </source>
</evidence>
<dbReference type="EMBL" id="CP012036">
    <property type="protein sequence ID" value="ALF55616.1"/>
    <property type="molecule type" value="Genomic_DNA"/>
</dbReference>
<evidence type="ECO:0000259" key="1">
    <source>
        <dbReference type="Pfam" id="PF04717"/>
    </source>
</evidence>